<evidence type="ECO:0000313" key="10">
    <source>
        <dbReference type="Proteomes" id="UP000236598"/>
    </source>
</evidence>
<dbReference type="EMBL" id="DABUHV010000064">
    <property type="protein sequence ID" value="HAN4356426.1"/>
    <property type="molecule type" value="Genomic_DNA"/>
</dbReference>
<dbReference type="EMBL" id="QEMT01000039">
    <property type="protein sequence ID" value="PWH58695.1"/>
    <property type="molecule type" value="Genomic_DNA"/>
</dbReference>
<reference evidence="3" key="2">
    <citation type="journal article" date="2018" name="Genome Biol.">
        <title>SKESA: strategic k-mer extension for scrupulous assemblies.</title>
        <authorList>
            <person name="Souvorov A."/>
            <person name="Agarwala R."/>
            <person name="Lipman D.J."/>
        </authorList>
    </citation>
    <scope>NUCLEOTIDE SEQUENCE</scope>
    <source>
        <strain evidence="4">489-16</strain>
        <strain evidence="3">AMC_487</strain>
    </source>
</reference>
<evidence type="ECO:0000313" key="3">
    <source>
        <dbReference type="EMBL" id="HAI5334710.1"/>
    </source>
</evidence>
<dbReference type="GO" id="GO:0003723">
    <property type="term" value="F:RNA binding"/>
    <property type="evidence" value="ECO:0007669"/>
    <property type="project" value="UniProtKB-KW"/>
</dbReference>
<dbReference type="Pfam" id="PF04352">
    <property type="entry name" value="ProQ"/>
    <property type="match status" value="1"/>
</dbReference>
<dbReference type="InterPro" id="IPR016103">
    <property type="entry name" value="ProQ/FinO"/>
</dbReference>
<accession>A0A0D8W737</accession>
<reference evidence="7 10" key="3">
    <citation type="submission" date="2018-01" db="EMBL/GenBank/DDBJ databases">
        <title>Draft Genomic Sequencing Of Potential Extraintestinal Pathogenic Escherichia coli B8S18 Isolated From Retail Chicken Skin.</title>
        <authorList>
            <person name="Xu A."/>
            <person name="Tilman S."/>
            <person name="Wisser-Parker K."/>
            <person name="Sheen S."/>
            <person name="Sommers C."/>
        </authorList>
    </citation>
    <scope>NUCLEOTIDE SEQUENCE [LARGE SCALE GENOMIC DNA]</scope>
    <source>
        <strain evidence="7 10">B8S18Com</strain>
    </source>
</reference>
<evidence type="ECO:0000313" key="4">
    <source>
        <dbReference type="EMBL" id="HAN4356426.1"/>
    </source>
</evidence>
<sequence length="58" mass="6606">MAGGVRYDLKDHPCGKVTQEHLANAGKRLDEIKKKQQERRKSNRLIKTSFASLSCFLC</sequence>
<dbReference type="EMBL" id="PPHQ01000011">
    <property type="protein sequence ID" value="PNY66928.1"/>
    <property type="molecule type" value="Genomic_DNA"/>
</dbReference>
<reference evidence="5 12" key="5">
    <citation type="submission" date="2018-10" db="EMBL/GenBank/DDBJ databases">
        <authorList>
            <consortium name="NARMS: The National Antimicrobial Resistance Monitoring System"/>
        </authorList>
    </citation>
    <scope>NUCLEOTIDE SEQUENCE [LARGE SCALE GENOMIC DNA]</scope>
    <source>
        <strain evidence="5 12">CVM N17EC0060</strain>
    </source>
</reference>
<evidence type="ECO:0000313" key="8">
    <source>
        <dbReference type="EMBL" id="PWH58695.1"/>
    </source>
</evidence>
<reference evidence="4" key="6">
    <citation type="submission" date="2020-09" db="EMBL/GenBank/DDBJ databases">
        <authorList>
            <consortium name="NCBI Pathogen Detection Project"/>
        </authorList>
    </citation>
    <scope>NUCLEOTIDE SEQUENCE</scope>
    <source>
        <strain evidence="4">489-16</strain>
        <strain evidence="3">AMC_487</strain>
    </source>
</reference>
<protein>
    <submittedName>
        <fullName evidence="8">Protein convertase</fullName>
    </submittedName>
</protein>
<dbReference type="EMBL" id="DABERK010000037">
    <property type="protein sequence ID" value="HAI5334710.1"/>
    <property type="molecule type" value="Genomic_DNA"/>
</dbReference>
<dbReference type="SUPFAM" id="SSF48657">
    <property type="entry name" value="FinO-like"/>
    <property type="match status" value="1"/>
</dbReference>
<evidence type="ECO:0000313" key="11">
    <source>
        <dbReference type="Proteomes" id="UP000245761"/>
    </source>
</evidence>
<evidence type="ECO:0000313" key="7">
    <source>
        <dbReference type="EMBL" id="PNY66928.1"/>
    </source>
</evidence>
<dbReference type="EMBL" id="MPAF01000043">
    <property type="protein sequence ID" value="OOK25575.1"/>
    <property type="molecule type" value="Genomic_DNA"/>
</dbReference>
<evidence type="ECO:0000313" key="5">
    <source>
        <dbReference type="EMBL" id="MGE17204.1"/>
    </source>
</evidence>
<dbReference type="Proteomes" id="UP000859822">
    <property type="component" value="Unassembled WGS sequence"/>
</dbReference>
<dbReference type="Proteomes" id="UP000272336">
    <property type="component" value="Unassembled WGS sequence"/>
</dbReference>
<dbReference type="Proteomes" id="UP000245761">
    <property type="component" value="Unassembled WGS sequence"/>
</dbReference>
<proteinExistence type="predicted"/>
<dbReference type="Gene3D" id="1.10.1710.10">
    <property type="entry name" value="ProQ/FinO domain"/>
    <property type="match status" value="1"/>
</dbReference>
<dbReference type="Proteomes" id="UP000236598">
    <property type="component" value="Unassembled WGS sequence"/>
</dbReference>
<feature type="domain" description="ProQ/FinO" evidence="2">
    <location>
        <begin position="3"/>
        <end position="41"/>
    </location>
</feature>
<dbReference type="Proteomes" id="UP000188855">
    <property type="component" value="Unassembled WGS sequence"/>
</dbReference>
<reference evidence="6 9" key="1">
    <citation type="submission" date="2016-10" db="EMBL/GenBank/DDBJ databases">
        <title>Whole genome sequences of antibiotic resistant commensal Escherichia coli from healthy Australian adults.</title>
        <authorList>
            <person name="Moran R.A."/>
            <person name="Anantham S."/>
            <person name="Nigro S.J."/>
            <person name="Holt K.E."/>
            <person name="Hall R.M."/>
        </authorList>
    </citation>
    <scope>NUCLEOTIDE SEQUENCE [LARGE SCALE GENOMIC DNA]</scope>
    <source>
        <strain evidence="6 9">2.3-R4</strain>
    </source>
</reference>
<evidence type="ECO:0000313" key="6">
    <source>
        <dbReference type="EMBL" id="OOK25575.1"/>
    </source>
</evidence>
<dbReference type="Proteomes" id="UP000845800">
    <property type="component" value="Unassembled WGS sequence"/>
</dbReference>
<organism evidence="8 11">
    <name type="scientific">Escherichia coli</name>
    <dbReference type="NCBI Taxonomy" id="562"/>
    <lineage>
        <taxon>Bacteria</taxon>
        <taxon>Pseudomonadati</taxon>
        <taxon>Pseudomonadota</taxon>
        <taxon>Gammaproteobacteria</taxon>
        <taxon>Enterobacterales</taxon>
        <taxon>Enterobacteriaceae</taxon>
        <taxon>Escherichia</taxon>
    </lineage>
</organism>
<evidence type="ECO:0000256" key="1">
    <source>
        <dbReference type="ARBA" id="ARBA00022884"/>
    </source>
</evidence>
<dbReference type="EMBL" id="RNLZ01000120">
    <property type="protein sequence ID" value="MGE17204.1"/>
    <property type="molecule type" value="Genomic_DNA"/>
</dbReference>
<evidence type="ECO:0000313" key="9">
    <source>
        <dbReference type="Proteomes" id="UP000188855"/>
    </source>
</evidence>
<dbReference type="RefSeq" id="WP_000907124.1">
    <property type="nucleotide sequence ID" value="NZ_AP027520.1"/>
</dbReference>
<dbReference type="InterPro" id="IPR036442">
    <property type="entry name" value="ProQ/FinO_sf"/>
</dbReference>
<gene>
    <name evidence="6" type="ORF">BMT91_19855</name>
    <name evidence="7" type="ORF">C2M16_14455</name>
    <name evidence="5" type="ORF">D9D43_27455</name>
    <name evidence="8" type="ORF">DD762_19540</name>
    <name evidence="3" type="ORF">HJQ60_004785</name>
    <name evidence="4" type="ORF">IFC14_005024</name>
</gene>
<keyword evidence="1" id="KW-0694">RNA-binding</keyword>
<comment type="caution">
    <text evidence="8">The sequence shown here is derived from an EMBL/GenBank/DDBJ whole genome shotgun (WGS) entry which is preliminary data.</text>
</comment>
<name>A0A0D8W737_ECOLX</name>
<dbReference type="AlphaFoldDB" id="A0A0D8W737"/>
<reference evidence="8 11" key="4">
    <citation type="submission" date="2018-04" db="EMBL/GenBank/DDBJ databases">
        <title>Draft Genomic Sequencing Of Potential Extraintestinal Pathogenic Escherichia coli B8S56 Isolated from Retail Chicken Skin.</title>
        <authorList>
            <person name="Xu A."/>
            <person name="Tilman S."/>
            <person name="Wisser-Parker K."/>
            <person name="Scullen O.J."/>
            <person name="Sommers C."/>
        </authorList>
    </citation>
    <scope>NUCLEOTIDE SEQUENCE [LARGE SCALE GENOMIC DNA]</scope>
    <source>
        <strain evidence="8 11">B8S56</strain>
    </source>
</reference>
<evidence type="ECO:0000259" key="2">
    <source>
        <dbReference type="Pfam" id="PF04352"/>
    </source>
</evidence>
<evidence type="ECO:0000313" key="12">
    <source>
        <dbReference type="Proteomes" id="UP000272336"/>
    </source>
</evidence>